<keyword evidence="2" id="KW-1133">Transmembrane helix</keyword>
<feature type="compositionally biased region" description="Low complexity" evidence="1">
    <location>
        <begin position="15"/>
        <end position="29"/>
    </location>
</feature>
<feature type="compositionally biased region" description="Polar residues" evidence="1">
    <location>
        <begin position="1190"/>
        <end position="1200"/>
    </location>
</feature>
<keyword evidence="2" id="KW-0812">Transmembrane</keyword>
<feature type="compositionally biased region" description="Gly residues" evidence="1">
    <location>
        <begin position="1"/>
        <end position="12"/>
    </location>
</feature>
<feature type="compositionally biased region" description="Polar residues" evidence="1">
    <location>
        <begin position="620"/>
        <end position="630"/>
    </location>
</feature>
<feature type="compositionally biased region" description="Low complexity" evidence="1">
    <location>
        <begin position="1209"/>
        <end position="1221"/>
    </location>
</feature>
<accession>A0AA36BGD0</accession>
<reference evidence="3" key="1">
    <citation type="submission" date="2023-08" db="EMBL/GenBank/DDBJ databases">
        <authorList>
            <person name="Alioto T."/>
            <person name="Alioto T."/>
            <person name="Gomez Garrido J."/>
        </authorList>
    </citation>
    <scope>NUCLEOTIDE SEQUENCE</scope>
</reference>
<protein>
    <submittedName>
        <fullName evidence="3">Uncharacterized protein</fullName>
    </submittedName>
</protein>
<feature type="compositionally biased region" description="Low complexity" evidence="1">
    <location>
        <begin position="130"/>
        <end position="141"/>
    </location>
</feature>
<dbReference type="PANTHER" id="PTHR39952:SF1">
    <property type="match status" value="1"/>
</dbReference>
<feature type="region of interest" description="Disordered" evidence="1">
    <location>
        <begin position="585"/>
        <end position="638"/>
    </location>
</feature>
<feature type="region of interest" description="Disordered" evidence="1">
    <location>
        <begin position="1152"/>
        <end position="1281"/>
    </location>
</feature>
<feature type="region of interest" description="Disordered" evidence="1">
    <location>
        <begin position="496"/>
        <end position="559"/>
    </location>
</feature>
<evidence type="ECO:0000256" key="1">
    <source>
        <dbReference type="SAM" id="MobiDB-lite"/>
    </source>
</evidence>
<dbReference type="Proteomes" id="UP001162480">
    <property type="component" value="Chromosome 14"/>
</dbReference>
<feature type="compositionally biased region" description="Low complexity" evidence="1">
    <location>
        <begin position="1241"/>
        <end position="1257"/>
    </location>
</feature>
<keyword evidence="2" id="KW-0472">Membrane</keyword>
<organism evidence="3 4">
    <name type="scientific">Octopus vulgaris</name>
    <name type="common">Common octopus</name>
    <dbReference type="NCBI Taxonomy" id="6645"/>
    <lineage>
        <taxon>Eukaryota</taxon>
        <taxon>Metazoa</taxon>
        <taxon>Spiralia</taxon>
        <taxon>Lophotrochozoa</taxon>
        <taxon>Mollusca</taxon>
        <taxon>Cephalopoda</taxon>
        <taxon>Coleoidea</taxon>
        <taxon>Octopodiformes</taxon>
        <taxon>Octopoda</taxon>
        <taxon>Incirrata</taxon>
        <taxon>Octopodidae</taxon>
        <taxon>Octopus</taxon>
    </lineage>
</organism>
<feature type="region of interest" description="Disordered" evidence="1">
    <location>
        <begin position="1"/>
        <end position="150"/>
    </location>
</feature>
<feature type="compositionally biased region" description="Low complexity" evidence="1">
    <location>
        <begin position="990"/>
        <end position="1001"/>
    </location>
</feature>
<evidence type="ECO:0000313" key="4">
    <source>
        <dbReference type="Proteomes" id="UP001162480"/>
    </source>
</evidence>
<evidence type="ECO:0000313" key="3">
    <source>
        <dbReference type="EMBL" id="CAI9732887.1"/>
    </source>
</evidence>
<feature type="transmembrane region" description="Helical" evidence="2">
    <location>
        <begin position="365"/>
        <end position="385"/>
    </location>
</feature>
<feature type="transmembrane region" description="Helical" evidence="2">
    <location>
        <begin position="249"/>
        <end position="271"/>
    </location>
</feature>
<gene>
    <name evidence="3" type="ORF">OCTVUL_1B005901</name>
</gene>
<keyword evidence="4" id="KW-1185">Reference proteome</keyword>
<feature type="transmembrane region" description="Helical" evidence="2">
    <location>
        <begin position="213"/>
        <end position="237"/>
    </location>
</feature>
<feature type="compositionally biased region" description="Polar residues" evidence="1">
    <location>
        <begin position="866"/>
        <end position="895"/>
    </location>
</feature>
<feature type="compositionally biased region" description="Low complexity" evidence="1">
    <location>
        <begin position="850"/>
        <end position="865"/>
    </location>
</feature>
<sequence>MEIVIGLGGGGLSARSHNSSSSSHHNQQQKSRRQVPSTTGREQGQPKPKEDFNGCVGDRKKKTKTEEEGGRGNSSSNNNNPRQCTQPTDVRAPCKRLPSLSLNPFQPPAPPRDSSTHGYQPVPCRPYIRSASASSPSIPSSVKQQHPQRQQRYSIINTTDNSNHNYYRHSYNYHHRHSTGTLSSVESGSHTMTTSLADWGGEHGGNGNSAGKVYIFLILGIIIFMSGIIIGGFYLNIQQITTSSDLTEVLPTYVNALSVITIGVCVMFLFWKRWRVFLFVVMVLNLGGFLLCLLTGILTATHILKPVISIIHCDLIKESRLCLCYSPYKRKQLSLEHTEKDPFILTFYGVDDNCQAIRSSLPKMLYVLIAIYVIVTMICVLSYFITYRVYRMKKKKEEDQWDDEMCEHDERQHHSSIDYYHPAHCHDSYNQGPPSPGSPVPLLETVYPRGLSRVMKSSMLRDWFPDFVRKDKLRHLKRSQSFSHRSRNNIVDSSNEVFEDSGSAEVRTLDRGHSSKTSHPPRRTLSETMRPASAGTPESMRTNHKLSKQDRRQRTMTMDNLDNRQLLLIMGLHMRNMQEQHELEIQSMQEQQRRSKTPQPYNPGSKGGYMAGRRAYTPQPAKTQSSSPSIPATCDGRPQLPRRRQLFADMDEAFMPSTSTAKTFAEAMFNDMVNPVNKYNTQEHIELETLPLCNFEGVGDVGVQISKVKQSNSFRVPKTSSDGYDNMNQSLLVDCHKRPSLTRTMSASVPAKNESVYIVPLYEKIDSPEHDIVTSPVYERLVSSPETRAILSPNYPERIFNQAPLPYAIKISSSECLYSKSTKPKESIYGRISKKSDSCDRDSPAKRDSQQSSSKVSKEMSTSGSRKSNTRSSKMATPDSSKQYVHSPEANSKTPSKLEKSDQKESGKKNLKRQDAVDLNATLDSVSSGYSQSQDNSNRGNISGTSTELSPLNTNHNRSNASGTSMDASPDGQPASLNPCNTPIPHPKMLPLTPDLSPTSPEDTSLSPEVHISSHRSNASGISSSYYMPGDQNSMNLGKSFVAPSELTRNITGASADISPEKISSDNVIYSPPKHVGYMVNVIPSVLNNNQGHSTNLSSFQNIPHSPSRHANNQNQIPLPKECYVNNCRSVDASKQVQRCYEEEQYDSAMHGYSTSLSPHRGNVEESLGPREQPYGQYGPYSRNIDGCNVHTSPTKNNNVDSKHKNRSHSNSNYYTTSNNSNRDHEHHQQSKIKPPPPPYQSRSSSSSSTSKASPHKLQAEVRKNPTQGKGNFRVGPEGISYRRKKVEGQDTSYNVESPRSELDVEGHAAKEEFYDVHEEKNRIIAAHNYRNDLKNPHDIVLLRDEANGSDSDALETVI</sequence>
<feature type="region of interest" description="Disordered" evidence="1">
    <location>
        <begin position="828"/>
        <end position="1020"/>
    </location>
</feature>
<feature type="compositionally biased region" description="Basic and acidic residues" evidence="1">
    <location>
        <begin position="896"/>
        <end position="916"/>
    </location>
</feature>
<dbReference type="EMBL" id="OX597827">
    <property type="protein sequence ID" value="CAI9732887.1"/>
    <property type="molecule type" value="Genomic_DNA"/>
</dbReference>
<dbReference type="PANTHER" id="PTHR39952">
    <property type="entry name" value="FI02073P"/>
    <property type="match status" value="1"/>
</dbReference>
<feature type="compositionally biased region" description="Polar residues" evidence="1">
    <location>
        <begin position="922"/>
        <end position="967"/>
    </location>
</feature>
<evidence type="ECO:0000256" key="2">
    <source>
        <dbReference type="SAM" id="Phobius"/>
    </source>
</evidence>
<proteinExistence type="predicted"/>
<feature type="compositionally biased region" description="Basic and acidic residues" evidence="1">
    <location>
        <begin position="828"/>
        <end position="849"/>
    </location>
</feature>
<name>A0AA36BGD0_OCTVU</name>
<feature type="transmembrane region" description="Helical" evidence="2">
    <location>
        <begin position="277"/>
        <end position="300"/>
    </location>
</feature>